<feature type="active site" description="Nucleophile" evidence="9">
    <location>
        <position position="290"/>
    </location>
</feature>
<feature type="binding site" evidence="10">
    <location>
        <position position="220"/>
    </location>
    <ligand>
        <name>an alpha-L-fucosyl-(1-&gt;2)-beta-D-galactosyl derivative</name>
        <dbReference type="ChEBI" id="CHEBI:140327"/>
    </ligand>
</feature>
<comment type="similarity">
    <text evidence="2">Belongs to the glycosyltransferase 6 family.</text>
</comment>
<evidence type="ECO:0000256" key="11">
    <source>
        <dbReference type="PIRSR" id="PIRSR605076-3"/>
    </source>
</evidence>
<feature type="binding site" evidence="10">
    <location>
        <begin position="107"/>
        <end position="109"/>
    </location>
    <ligand>
        <name>UDP-N-acetyl-alpha-D-galactosamine</name>
        <dbReference type="ChEBI" id="CHEBI:67138"/>
    </ligand>
</feature>
<keyword evidence="12" id="KW-1185">Reference proteome</keyword>
<organism evidence="12 13">
    <name type="scientific">Petromyzon marinus</name>
    <name type="common">Sea lamprey</name>
    <dbReference type="NCBI Taxonomy" id="7757"/>
    <lineage>
        <taxon>Eukaryota</taxon>
        <taxon>Metazoa</taxon>
        <taxon>Chordata</taxon>
        <taxon>Craniata</taxon>
        <taxon>Vertebrata</taxon>
        <taxon>Cyclostomata</taxon>
        <taxon>Hyperoartia</taxon>
        <taxon>Petromyzontiformes</taxon>
        <taxon>Petromyzontidae</taxon>
        <taxon>Petromyzon</taxon>
    </lineage>
</organism>
<dbReference type="InterPro" id="IPR029044">
    <property type="entry name" value="Nucleotide-diphossugar_trans"/>
</dbReference>
<keyword evidence="7" id="KW-1133">Transmembrane helix</keyword>
<feature type="binding site" evidence="10">
    <location>
        <position position="290"/>
    </location>
    <ligand>
        <name>an alpha-L-fucosyl-(1-&gt;2)-beta-D-galactosyl derivative</name>
        <dbReference type="ChEBI" id="CHEBI:140327"/>
    </ligand>
</feature>
<keyword evidence="5" id="KW-0812">Transmembrane</keyword>
<evidence type="ECO:0000313" key="12">
    <source>
        <dbReference type="Proteomes" id="UP001318040"/>
    </source>
</evidence>
<evidence type="ECO:0000256" key="9">
    <source>
        <dbReference type="PIRSR" id="PIRSR605076-1"/>
    </source>
</evidence>
<dbReference type="GO" id="GO:0016020">
    <property type="term" value="C:membrane"/>
    <property type="evidence" value="ECO:0007669"/>
    <property type="project" value="UniProtKB-SubCell"/>
</dbReference>
<evidence type="ECO:0000256" key="2">
    <source>
        <dbReference type="ARBA" id="ARBA00010413"/>
    </source>
</evidence>
<evidence type="ECO:0000256" key="7">
    <source>
        <dbReference type="ARBA" id="ARBA00022989"/>
    </source>
</evidence>
<keyword evidence="4" id="KW-0808">Transferase</keyword>
<dbReference type="Pfam" id="PF03414">
    <property type="entry name" value="Glyco_transf_6"/>
    <property type="match status" value="1"/>
</dbReference>
<keyword evidence="11" id="KW-0464">Manganese</keyword>
<evidence type="ECO:0000256" key="4">
    <source>
        <dbReference type="ARBA" id="ARBA00022679"/>
    </source>
</evidence>
<dbReference type="GO" id="GO:0046872">
    <property type="term" value="F:metal ion binding"/>
    <property type="evidence" value="ECO:0007669"/>
    <property type="project" value="UniProtKB-KW"/>
</dbReference>
<dbReference type="InterPro" id="IPR005076">
    <property type="entry name" value="Glyco_trans_6"/>
</dbReference>
<dbReference type="KEGG" id="pmrn:116939603"/>
<feature type="binding site" evidence="10">
    <location>
        <position position="112"/>
    </location>
    <ligand>
        <name>UDP-N-acetyl-alpha-D-galactosamine</name>
        <dbReference type="ChEBI" id="CHEBI:67138"/>
    </ligand>
</feature>
<evidence type="ECO:0000256" key="10">
    <source>
        <dbReference type="PIRSR" id="PIRSR605076-2"/>
    </source>
</evidence>
<feature type="binding site" evidence="11">
    <location>
        <position position="200"/>
    </location>
    <ligand>
        <name>Mn(2+)</name>
        <dbReference type="ChEBI" id="CHEBI:29035"/>
    </ligand>
</feature>
<dbReference type="Proteomes" id="UP001318040">
    <property type="component" value="Chromosome 6"/>
</dbReference>
<evidence type="ECO:0000256" key="1">
    <source>
        <dbReference type="ARBA" id="ARBA00004606"/>
    </source>
</evidence>
<dbReference type="GO" id="GO:0031982">
    <property type="term" value="C:vesicle"/>
    <property type="evidence" value="ECO:0007669"/>
    <property type="project" value="TreeGrafter"/>
</dbReference>
<name>A0AAJ7SR41_PETMA</name>
<dbReference type="Gene3D" id="3.90.550.10">
    <property type="entry name" value="Spore Coat Polysaccharide Biosynthesis Protein SpsA, Chain A"/>
    <property type="match status" value="1"/>
</dbReference>
<dbReference type="GO" id="GO:0016758">
    <property type="term" value="F:hexosyltransferase activity"/>
    <property type="evidence" value="ECO:0007669"/>
    <property type="project" value="InterPro"/>
</dbReference>
<evidence type="ECO:0000256" key="6">
    <source>
        <dbReference type="ARBA" id="ARBA00022968"/>
    </source>
</evidence>
<evidence type="ECO:0000256" key="3">
    <source>
        <dbReference type="ARBA" id="ARBA00022676"/>
    </source>
</evidence>
<comment type="subcellular location">
    <subcellularLocation>
        <location evidence="1">Membrane</location>
        <topology evidence="1">Single-pass type II membrane protein</topology>
    </subcellularLocation>
</comment>
<accession>A0AAJ7SR41</accession>
<reference evidence="13" key="1">
    <citation type="submission" date="2025-08" db="UniProtKB">
        <authorList>
            <consortium name="RefSeq"/>
        </authorList>
    </citation>
    <scope>IDENTIFICATION</scope>
    <source>
        <tissue evidence="13">Sperm</tissue>
    </source>
</reference>
<evidence type="ECO:0000256" key="5">
    <source>
        <dbReference type="ARBA" id="ARBA00022692"/>
    </source>
</evidence>
<evidence type="ECO:0000313" key="13">
    <source>
        <dbReference type="RefSeq" id="XP_032804088.1"/>
    </source>
</evidence>
<proteinExistence type="inferred from homology"/>
<dbReference type="RefSeq" id="XP_032804088.1">
    <property type="nucleotide sequence ID" value="XM_032948197.1"/>
</dbReference>
<protein>
    <submittedName>
        <fullName evidence="13">Alpha-1,3-galactosyltransferase 2-like isoform X1</fullName>
    </submittedName>
</protein>
<keyword evidence="3" id="KW-0328">Glycosyltransferase</keyword>
<feature type="binding site" evidence="10">
    <location>
        <begin position="198"/>
        <end position="200"/>
    </location>
    <ligand>
        <name>UDP-N-acetyl-alpha-D-galactosamine</name>
        <dbReference type="ChEBI" id="CHEBI:67138"/>
    </ligand>
</feature>
<dbReference type="FunFam" id="3.90.550.10:FF:000022">
    <property type="entry name" value="Histo-blood group ABO system transferase"/>
    <property type="match status" value="1"/>
</dbReference>
<sequence length="340" mass="39099">MCSSPVCNLVSLAEIPRSYGGGEYMHRTTTVYRPAKWRIWSGHCPKTWHYVSLLRQCHGRMPRRTKPELNRTTEWGAPIVWSDTLAPAQVGSQDAGGTPFRVVVTVFAIGRYLDKYLPTFLETAERYFLLGHEVTYFVLTDFPSYVPVIDLAPGRSLVSIKVKKQARWQDICMDRMKTIGDLVESTLMGLADYVFCFDVDQYFTGPWGPEVLGDTVAVIHAGFFSKRPLTFPYERRPKSAAYIARGEGDFYYHAAVFGGCCSGVVNMTRGIFRGIVRDREKGIEAIWHDESHLNRYFFDNKPSKVLSPEYSWDPSMRWKDVPSVRMTYWPKEYKKVREHP</sequence>
<evidence type="ECO:0000256" key="8">
    <source>
        <dbReference type="ARBA" id="ARBA00023136"/>
    </source>
</evidence>
<keyword evidence="8" id="KW-0472">Membrane</keyword>
<dbReference type="GO" id="GO:0005794">
    <property type="term" value="C:Golgi apparatus"/>
    <property type="evidence" value="ECO:0007669"/>
    <property type="project" value="TreeGrafter"/>
</dbReference>
<keyword evidence="11" id="KW-0479">Metal-binding</keyword>
<dbReference type="PANTHER" id="PTHR10462">
    <property type="entry name" value="GLYCOSYLTRANSFERASE-RELATED"/>
    <property type="match status" value="1"/>
</dbReference>
<dbReference type="SUPFAM" id="SSF53448">
    <property type="entry name" value="Nucleotide-diphospho-sugar transferases"/>
    <property type="match status" value="1"/>
</dbReference>
<gene>
    <name evidence="13" type="primary">LOC116939603</name>
</gene>
<keyword evidence="6" id="KW-0735">Signal-anchor</keyword>
<feature type="binding site" evidence="11">
    <location>
        <position position="198"/>
    </location>
    <ligand>
        <name>Mn(2+)</name>
        <dbReference type="ChEBI" id="CHEBI:29035"/>
    </ligand>
</feature>
<dbReference type="PANTHER" id="PTHR10462:SF33">
    <property type="entry name" value="ALPHA-1,3-GALACTOSYLTRANSFERASE 2"/>
    <property type="match status" value="1"/>
</dbReference>
<feature type="binding site" evidence="10">
    <location>
        <position position="313"/>
    </location>
    <ligand>
        <name>an alpha-L-fucosyl-(1-&gt;2)-beta-D-galactosyl derivative</name>
        <dbReference type="ChEBI" id="CHEBI:140327"/>
    </ligand>
</feature>
<dbReference type="AlphaFoldDB" id="A0AAJ7SR41"/>
<comment type="cofactor">
    <cofactor evidence="11">
        <name>Mn(2+)</name>
        <dbReference type="ChEBI" id="CHEBI:29035"/>
    </cofactor>
    <text evidence="11">Binds 1 Mn(2+) ion per subunit.</text>
</comment>
<dbReference type="GO" id="GO:0005975">
    <property type="term" value="P:carbohydrate metabolic process"/>
    <property type="evidence" value="ECO:0007669"/>
    <property type="project" value="InterPro"/>
</dbReference>